<dbReference type="InterPro" id="IPR010148">
    <property type="entry name" value="CRISPR-assoc_prot_CT1975"/>
</dbReference>
<protein>
    <submittedName>
        <fullName evidence="2">CRISPR-associated protein, Cas4</fullName>
    </submittedName>
</protein>
<name>C6HV95_9BACT</name>
<gene>
    <name evidence="2" type="ORF">UBAL3_78920059</name>
</gene>
<keyword evidence="3" id="KW-1185">Reference proteome</keyword>
<accession>C6HV95</accession>
<dbReference type="Pfam" id="PF09344">
    <property type="entry name" value="Cas_CT1975"/>
    <property type="match status" value="1"/>
</dbReference>
<proteinExistence type="predicted"/>
<sequence length="393" mass="42850">MGKRVNPFTGLRFEFHILQSFPVTCLNRDDVGSPKTAMIGGSQRARVSSQSWKRAVRLAMHDLGVTHGVRTKLISPLIAEACRSLGATPEQARACGDKVEAVFIKKDEKGKKKSAKTKGDSDTQDEEVGSDSSSEKTDTLLFLSPKEISVLANEFKKQEFDPGKVIVQSDPKKQAKEIADMIGKVPEGIDAVDIALFGRMVAQAAELNVEAAASFAHAISTHKVANEVEFFTALDDCAVDPGAAHMGSLEFNSATYYRYVSLDLGQLSQTLAGQHIPETIEAFVKALFVSVPAARQSTQSGASPWDFAKILVRTGHRIQIPFETAIKSKDGGFLKPSIEEMKAYLNRQEKLHGSLFGKKAEYTYGEDENFTIDDLISALKQQATQAIVEGIHV</sequence>
<evidence type="ECO:0000313" key="2">
    <source>
        <dbReference type="EMBL" id="EES53469.1"/>
    </source>
</evidence>
<organism evidence="2 3">
    <name type="scientific">Leptospirillum ferrodiazotrophum</name>
    <dbReference type="NCBI Taxonomy" id="412449"/>
    <lineage>
        <taxon>Bacteria</taxon>
        <taxon>Pseudomonadati</taxon>
        <taxon>Nitrospirota</taxon>
        <taxon>Nitrospiria</taxon>
        <taxon>Nitrospirales</taxon>
        <taxon>Nitrospiraceae</taxon>
        <taxon>Leptospirillum</taxon>
    </lineage>
</organism>
<evidence type="ECO:0000256" key="1">
    <source>
        <dbReference type="SAM" id="MobiDB-lite"/>
    </source>
</evidence>
<dbReference type="AlphaFoldDB" id="C6HV95"/>
<reference evidence="2 3" key="1">
    <citation type="journal article" date="2009" name="Appl. Environ. Microbiol.">
        <title>Community genomic and proteomic analyses of chemoautotrophic iron-oxidizing "Leptospirillum rubarum" (Group II) and "Leptospirillum ferrodiazotrophum" (Group III) bacteria in acid mine drainage biofilms.</title>
        <authorList>
            <person name="Goltsman D.S."/>
            <person name="Denef V.J."/>
            <person name="Singer S.W."/>
            <person name="VerBerkmoes N.C."/>
            <person name="Lefsrud M."/>
            <person name="Mueller R.S."/>
            <person name="Dick G.J."/>
            <person name="Sun C.L."/>
            <person name="Wheeler K.E."/>
            <person name="Zemla A."/>
            <person name="Baker B.J."/>
            <person name="Hauser L."/>
            <person name="Land M."/>
            <person name="Shah M.B."/>
            <person name="Thelen M.P."/>
            <person name="Hettich R.L."/>
            <person name="Banfield J.F."/>
        </authorList>
    </citation>
    <scope>NUCLEOTIDE SEQUENCE [LARGE SCALE GENOMIC DNA]</scope>
</reference>
<dbReference type="EMBL" id="GG693862">
    <property type="protein sequence ID" value="EES53469.1"/>
    <property type="molecule type" value="Genomic_DNA"/>
</dbReference>
<evidence type="ECO:0000313" key="3">
    <source>
        <dbReference type="Proteomes" id="UP000009374"/>
    </source>
</evidence>
<feature type="region of interest" description="Disordered" evidence="1">
    <location>
        <begin position="110"/>
        <end position="136"/>
    </location>
</feature>
<dbReference type="Proteomes" id="UP000009374">
    <property type="component" value="Unassembled WGS sequence"/>
</dbReference>
<dbReference type="NCBIfam" id="TIGR01869">
    <property type="entry name" value="casC_Cse4"/>
    <property type="match status" value="1"/>
</dbReference>